<evidence type="ECO:0000256" key="5">
    <source>
        <dbReference type="ARBA" id="ARBA00022884"/>
    </source>
</evidence>
<dbReference type="Proteomes" id="UP000230750">
    <property type="component" value="Unassembled WGS sequence"/>
</dbReference>
<accession>A0A2G8JUY8</accession>
<dbReference type="PROSITE" id="PS50988">
    <property type="entry name" value="TROVE"/>
    <property type="match status" value="1"/>
</dbReference>
<dbReference type="Pfam" id="PF05731">
    <property type="entry name" value="TROVE"/>
    <property type="match status" value="1"/>
</dbReference>
<keyword evidence="4" id="KW-0479">Metal-binding</keyword>
<dbReference type="Gene3D" id="3.40.50.410">
    <property type="entry name" value="von Willebrand factor, type A domain"/>
    <property type="match status" value="1"/>
</dbReference>
<keyword evidence="9" id="KW-1185">Reference proteome</keyword>
<dbReference type="SUPFAM" id="SSF140864">
    <property type="entry name" value="TROVE domain-like"/>
    <property type="match status" value="1"/>
</dbReference>
<organism evidence="8 9">
    <name type="scientific">Stichopus japonicus</name>
    <name type="common">Sea cucumber</name>
    <dbReference type="NCBI Taxonomy" id="307972"/>
    <lineage>
        <taxon>Eukaryota</taxon>
        <taxon>Metazoa</taxon>
        <taxon>Echinodermata</taxon>
        <taxon>Eleutherozoa</taxon>
        <taxon>Echinozoa</taxon>
        <taxon>Holothuroidea</taxon>
        <taxon>Aspidochirotacea</taxon>
        <taxon>Aspidochirotida</taxon>
        <taxon>Stichopodidae</taxon>
        <taxon>Apostichopus</taxon>
    </lineage>
</organism>
<evidence type="ECO:0000313" key="8">
    <source>
        <dbReference type="EMBL" id="PIK39519.1"/>
    </source>
</evidence>
<name>A0A2G8JUY8_STIJA</name>
<dbReference type="AlphaFoldDB" id="A0A2G8JUY8"/>
<dbReference type="SUPFAM" id="SSF53300">
    <property type="entry name" value="vWA-like"/>
    <property type="match status" value="1"/>
</dbReference>
<gene>
    <name evidence="8" type="ORF">BSL78_23635</name>
</gene>
<feature type="domain" description="TROVE" evidence="7">
    <location>
        <begin position="4"/>
        <end position="362"/>
    </location>
</feature>
<proteinExistence type="inferred from homology"/>
<dbReference type="GO" id="GO:0046872">
    <property type="term" value="F:metal ion binding"/>
    <property type="evidence" value="ECO:0007669"/>
    <property type="project" value="UniProtKB-KW"/>
</dbReference>
<evidence type="ECO:0000256" key="4">
    <source>
        <dbReference type="ARBA" id="ARBA00022723"/>
    </source>
</evidence>
<dbReference type="InterPro" id="IPR008858">
    <property type="entry name" value="TROVE_dom"/>
</dbReference>
<dbReference type="EMBL" id="MRZV01001230">
    <property type="protein sequence ID" value="PIK39519.1"/>
    <property type="molecule type" value="Genomic_DNA"/>
</dbReference>
<dbReference type="Pfam" id="PF25045">
    <property type="entry name" value="vWA_Ro60"/>
    <property type="match status" value="1"/>
</dbReference>
<keyword evidence="5" id="KW-0694">RNA-binding</keyword>
<evidence type="ECO:0000256" key="6">
    <source>
        <dbReference type="ARBA" id="ARBA00023274"/>
    </source>
</evidence>
<protein>
    <recommendedName>
        <fullName evidence="7">TROVE domain-containing protein</fullName>
    </recommendedName>
</protein>
<keyword evidence="3" id="KW-0963">Cytoplasm</keyword>
<keyword evidence="6" id="KW-0687">Ribonucleoprotein</keyword>
<reference evidence="8 9" key="1">
    <citation type="journal article" date="2017" name="PLoS Biol.">
        <title>The sea cucumber genome provides insights into morphological evolution and visceral regeneration.</title>
        <authorList>
            <person name="Zhang X."/>
            <person name="Sun L."/>
            <person name="Yuan J."/>
            <person name="Sun Y."/>
            <person name="Gao Y."/>
            <person name="Zhang L."/>
            <person name="Li S."/>
            <person name="Dai H."/>
            <person name="Hamel J.F."/>
            <person name="Liu C."/>
            <person name="Yu Y."/>
            <person name="Liu S."/>
            <person name="Lin W."/>
            <person name="Guo K."/>
            <person name="Jin S."/>
            <person name="Xu P."/>
            <person name="Storey K.B."/>
            <person name="Huan P."/>
            <person name="Zhang T."/>
            <person name="Zhou Y."/>
            <person name="Zhang J."/>
            <person name="Lin C."/>
            <person name="Li X."/>
            <person name="Xing L."/>
            <person name="Huo D."/>
            <person name="Sun M."/>
            <person name="Wang L."/>
            <person name="Mercier A."/>
            <person name="Li F."/>
            <person name="Yang H."/>
            <person name="Xiang J."/>
        </authorList>
    </citation>
    <scope>NUCLEOTIDE SEQUENCE [LARGE SCALE GENOMIC DNA]</scope>
    <source>
        <strain evidence="8">Shaxun</strain>
        <tissue evidence="8">Muscle</tissue>
    </source>
</reference>
<dbReference type="InterPro" id="IPR037214">
    <property type="entry name" value="TROVE_dom_sf"/>
</dbReference>
<dbReference type="InterPro" id="IPR036465">
    <property type="entry name" value="vWFA_dom_sf"/>
</dbReference>
<dbReference type="STRING" id="307972.A0A2G8JUY8"/>
<evidence type="ECO:0000256" key="3">
    <source>
        <dbReference type="ARBA" id="ARBA00022490"/>
    </source>
</evidence>
<comment type="similarity">
    <text evidence="2">Belongs to the Ro 60 kDa family.</text>
</comment>
<sequence>MATHCTDVVDYRWPMTDIDRMRRFFYLGCESGTFYGDTQRQPSASRTDSLEKLLLTDRGEELIAVLSETGLNHLILKRDLALSVYVQCARHPSTALRQASYSQFDNIIKNSQDLLHFVALVDSYDPSHGTGWGRGLRRAVTNWFNNKDPVHLARLTTQQRRIMKKRWDHRDVLRLAHVKPKKNGTAVVLKYLVKGIAEAKSAYSEDELNDEIKEVKAFLEAVEEVGKSEDEQRVAALVGEHKLLLEHVNSRWHKSKEVWSMLVQHLPLKDIILSLGRLTHQGLFASDDGETSTLCDRLNSDEELRAAQLHPYDLLQAMKSYRAKKSSRGDKVKFKWSPNKTIVETLDKALLMSFKFIQPTAKKLLLAIDVSSSMKLSGVNGSPGVTAMEAVALLTMQVVRTEKEFRIMAFSKNLENIDVTSEMTLEETRAKIGELPMGNTNVSYPLKWALENKVPADIFMIFTDCETSFEETSPSQALREYRKGMNLDAKLVVIALASNGFEVADPGDSGMLDIAGFNTNGPEILRKFATGEL</sequence>
<evidence type="ECO:0000256" key="2">
    <source>
        <dbReference type="ARBA" id="ARBA00007814"/>
    </source>
</evidence>
<evidence type="ECO:0000313" key="9">
    <source>
        <dbReference type="Proteomes" id="UP000230750"/>
    </source>
</evidence>
<dbReference type="InterPro" id="IPR056800">
    <property type="entry name" value="vWA_Ro60"/>
</dbReference>
<dbReference type="OrthoDB" id="6098064at2759"/>
<dbReference type="PANTHER" id="PTHR14202">
    <property type="entry name" value="60 KDA RIBONUCLEOPROTEIN SSA/RO"/>
    <property type="match status" value="1"/>
</dbReference>
<comment type="subcellular location">
    <subcellularLocation>
        <location evidence="1">Cytoplasm</location>
    </subcellularLocation>
</comment>
<dbReference type="GO" id="GO:0003723">
    <property type="term" value="F:RNA binding"/>
    <property type="evidence" value="ECO:0007669"/>
    <property type="project" value="UniProtKB-KW"/>
</dbReference>
<dbReference type="PANTHER" id="PTHR14202:SF0">
    <property type="entry name" value="RNA-BINDING PROTEIN RO60"/>
    <property type="match status" value="1"/>
</dbReference>
<evidence type="ECO:0000259" key="7">
    <source>
        <dbReference type="PROSITE" id="PS50988"/>
    </source>
</evidence>
<evidence type="ECO:0000256" key="1">
    <source>
        <dbReference type="ARBA" id="ARBA00004496"/>
    </source>
</evidence>
<comment type="caution">
    <text evidence="8">The sequence shown here is derived from an EMBL/GenBank/DDBJ whole genome shotgun (WGS) entry which is preliminary data.</text>
</comment>
<dbReference type="GO" id="GO:0005737">
    <property type="term" value="C:cytoplasm"/>
    <property type="evidence" value="ECO:0007669"/>
    <property type="project" value="UniProtKB-SubCell"/>
</dbReference>
<dbReference type="GO" id="GO:1990904">
    <property type="term" value="C:ribonucleoprotein complex"/>
    <property type="evidence" value="ECO:0007669"/>
    <property type="project" value="UniProtKB-KW"/>
</dbReference>
<dbReference type="InterPro" id="IPR040322">
    <property type="entry name" value="TROVE2"/>
</dbReference>